<comment type="caution">
    <text evidence="2">The sequence shown here is derived from an EMBL/GenBank/DDBJ whole genome shotgun (WGS) entry which is preliminary data.</text>
</comment>
<feature type="compositionally biased region" description="Basic residues" evidence="1">
    <location>
        <begin position="107"/>
        <end position="124"/>
    </location>
</feature>
<name>A0ABQ5F3Y4_9ASTR</name>
<gene>
    <name evidence="2" type="ORF">Tco_0993105</name>
</gene>
<keyword evidence="3" id="KW-1185">Reference proteome</keyword>
<feature type="compositionally biased region" description="Polar residues" evidence="1">
    <location>
        <begin position="88"/>
        <end position="106"/>
    </location>
</feature>
<feature type="compositionally biased region" description="Basic and acidic residues" evidence="1">
    <location>
        <begin position="1"/>
        <end position="17"/>
    </location>
</feature>
<feature type="region of interest" description="Disordered" evidence="1">
    <location>
        <begin position="1"/>
        <end position="124"/>
    </location>
</feature>
<feature type="compositionally biased region" description="Basic and acidic residues" evidence="1">
    <location>
        <begin position="61"/>
        <end position="82"/>
    </location>
</feature>
<evidence type="ECO:0000313" key="2">
    <source>
        <dbReference type="EMBL" id="GJT58051.1"/>
    </source>
</evidence>
<evidence type="ECO:0000313" key="3">
    <source>
        <dbReference type="Proteomes" id="UP001151760"/>
    </source>
</evidence>
<feature type="compositionally biased region" description="Basic and acidic residues" evidence="1">
    <location>
        <begin position="26"/>
        <end position="39"/>
    </location>
</feature>
<reference evidence="2" key="2">
    <citation type="submission" date="2022-01" db="EMBL/GenBank/DDBJ databases">
        <authorList>
            <person name="Yamashiro T."/>
            <person name="Shiraishi A."/>
            <person name="Satake H."/>
            <person name="Nakayama K."/>
        </authorList>
    </citation>
    <scope>NUCLEOTIDE SEQUENCE</scope>
</reference>
<sequence>MLFEEERRCRIEGEERPPSPSQSAEKTTRRDEEDQDATRRRTHRVSTQVKGGRKRTIRGTTIERETFREDHNIGGSRQRFEMPFKVTGLSNHGQSLGSEISANSQMKAKRKPAHKSLWRSKRIK</sequence>
<reference evidence="2" key="1">
    <citation type="journal article" date="2022" name="Int. J. Mol. Sci.">
        <title>Draft Genome of Tanacetum Coccineum: Genomic Comparison of Closely Related Tanacetum-Family Plants.</title>
        <authorList>
            <person name="Yamashiro T."/>
            <person name="Shiraishi A."/>
            <person name="Nakayama K."/>
            <person name="Satake H."/>
        </authorList>
    </citation>
    <scope>NUCLEOTIDE SEQUENCE</scope>
</reference>
<dbReference type="EMBL" id="BQNB010016984">
    <property type="protein sequence ID" value="GJT58051.1"/>
    <property type="molecule type" value="Genomic_DNA"/>
</dbReference>
<evidence type="ECO:0000256" key="1">
    <source>
        <dbReference type="SAM" id="MobiDB-lite"/>
    </source>
</evidence>
<proteinExistence type="predicted"/>
<protein>
    <submittedName>
        <fullName evidence="2">Uncharacterized protein</fullName>
    </submittedName>
</protein>
<accession>A0ABQ5F3Y4</accession>
<dbReference type="Proteomes" id="UP001151760">
    <property type="component" value="Unassembled WGS sequence"/>
</dbReference>
<organism evidence="2 3">
    <name type="scientific">Tanacetum coccineum</name>
    <dbReference type="NCBI Taxonomy" id="301880"/>
    <lineage>
        <taxon>Eukaryota</taxon>
        <taxon>Viridiplantae</taxon>
        <taxon>Streptophyta</taxon>
        <taxon>Embryophyta</taxon>
        <taxon>Tracheophyta</taxon>
        <taxon>Spermatophyta</taxon>
        <taxon>Magnoliopsida</taxon>
        <taxon>eudicotyledons</taxon>
        <taxon>Gunneridae</taxon>
        <taxon>Pentapetalae</taxon>
        <taxon>asterids</taxon>
        <taxon>campanulids</taxon>
        <taxon>Asterales</taxon>
        <taxon>Asteraceae</taxon>
        <taxon>Asteroideae</taxon>
        <taxon>Anthemideae</taxon>
        <taxon>Anthemidinae</taxon>
        <taxon>Tanacetum</taxon>
    </lineage>
</organism>